<keyword evidence="5" id="KW-0788">Thiol protease</keyword>
<dbReference type="Gene3D" id="2.60.40.10">
    <property type="entry name" value="Immunoglobulins"/>
    <property type="match status" value="1"/>
</dbReference>
<dbReference type="NCBIfam" id="TIGR04183">
    <property type="entry name" value="Por_Secre_tail"/>
    <property type="match status" value="1"/>
</dbReference>
<proteinExistence type="inferred from homology"/>
<dbReference type="HOGENOM" id="CLU_300508_0_0_10"/>
<evidence type="ECO:0000256" key="7">
    <source>
        <dbReference type="SAM" id="SignalP"/>
    </source>
</evidence>
<dbReference type="SUPFAM" id="SSF54001">
    <property type="entry name" value="Cysteine proteinases"/>
    <property type="match status" value="1"/>
</dbReference>
<dbReference type="InterPro" id="IPR026444">
    <property type="entry name" value="Secre_tail"/>
</dbReference>
<keyword evidence="4" id="KW-0378">Hydrolase</keyword>
<evidence type="ECO:0000256" key="2">
    <source>
        <dbReference type="ARBA" id="ARBA00022670"/>
    </source>
</evidence>
<dbReference type="InterPro" id="IPR013783">
    <property type="entry name" value="Ig-like_fold"/>
</dbReference>
<dbReference type="InterPro" id="IPR044934">
    <property type="entry name" value="Streptopain_sf"/>
</dbReference>
<evidence type="ECO:0000313" key="9">
    <source>
        <dbReference type="EMBL" id="EFM01896.1"/>
    </source>
</evidence>
<accession>E0NSE4</accession>
<dbReference type="EMBL" id="AEEI01000036">
    <property type="protein sequence ID" value="EFM01896.1"/>
    <property type="molecule type" value="Genomic_DNA"/>
</dbReference>
<name>E0NSE4_9BACT</name>
<dbReference type="STRING" id="862515.HMPREF0658_1095"/>
<evidence type="ECO:0000313" key="10">
    <source>
        <dbReference type="Proteomes" id="UP000004394"/>
    </source>
</evidence>
<dbReference type="RefSeq" id="WP_006949069.1">
    <property type="nucleotide sequence ID" value="NZ_GL397214.1"/>
</dbReference>
<feature type="chain" id="PRO_5003138298" evidence="7">
    <location>
        <begin position="21"/>
        <end position="958"/>
    </location>
</feature>
<keyword evidence="2 9" id="KW-0645">Protease</keyword>
<feature type="active site" description="Proton acceptor" evidence="6">
    <location>
        <position position="322"/>
    </location>
</feature>
<keyword evidence="3 7" id="KW-0732">Signal</keyword>
<dbReference type="BioCyc" id="PMAR862515-HMP:GMOO-1112-MONOMER"/>
<dbReference type="eggNOG" id="ENOG50309XW">
    <property type="taxonomic scope" value="Bacteria"/>
</dbReference>
<dbReference type="Pfam" id="PF01640">
    <property type="entry name" value="Peptidase_C10"/>
    <property type="match status" value="1"/>
</dbReference>
<feature type="signal peptide" evidence="7">
    <location>
        <begin position="1"/>
        <end position="20"/>
    </location>
</feature>
<feature type="domain" description="Spi protease inhibitor" evidence="8">
    <location>
        <begin position="20"/>
        <end position="118"/>
    </location>
</feature>
<evidence type="ECO:0000256" key="1">
    <source>
        <dbReference type="ARBA" id="ARBA00009693"/>
    </source>
</evidence>
<protein>
    <submittedName>
        <fullName evidence="9">Thiol protease/hemagglutinin PrtT</fullName>
    </submittedName>
</protein>
<gene>
    <name evidence="9" type="ORF">HMPREF0658_1095</name>
</gene>
<reference evidence="9" key="1">
    <citation type="submission" date="2010-07" db="EMBL/GenBank/DDBJ databases">
        <authorList>
            <person name="Muzny D."/>
            <person name="Qin X."/>
            <person name="Deng J."/>
            <person name="Jiang H."/>
            <person name="Liu Y."/>
            <person name="Qu J."/>
            <person name="Song X.-Z."/>
            <person name="Zhang L."/>
            <person name="Thornton R."/>
            <person name="Coyle M."/>
            <person name="Francisco L."/>
            <person name="Jackson L."/>
            <person name="Javaid M."/>
            <person name="Korchina V."/>
            <person name="Kovar C."/>
            <person name="Mata R."/>
            <person name="Mathew T."/>
            <person name="Ngo R."/>
            <person name="Nguyen L."/>
            <person name="Nguyen N."/>
            <person name="Okwuonu G."/>
            <person name="Ongeri F."/>
            <person name="Pham C."/>
            <person name="Simmons D."/>
            <person name="Wilczek-Boney K."/>
            <person name="Hale W."/>
            <person name="Jakkamsetti A."/>
            <person name="Pham P."/>
            <person name="Ruth R."/>
            <person name="San Lucas F."/>
            <person name="Warren J."/>
            <person name="Zhang J."/>
            <person name="Zhao Z."/>
            <person name="Zhou C."/>
            <person name="Zhu D."/>
            <person name="Lee S."/>
            <person name="Bess C."/>
            <person name="Blankenburg K."/>
            <person name="Forbes L."/>
            <person name="Fu Q."/>
            <person name="Gubbala S."/>
            <person name="Hirani K."/>
            <person name="Jayaseelan J.C."/>
            <person name="Lara F."/>
            <person name="Munidasa M."/>
            <person name="Palculict T."/>
            <person name="Patil S."/>
            <person name="Pu L.-L."/>
            <person name="Saada N."/>
            <person name="Tang L."/>
            <person name="Weissenberger G."/>
            <person name="Zhu Y."/>
            <person name="Hemphill L."/>
            <person name="Shang Y."/>
            <person name="Youmans B."/>
            <person name="Ayvaz T."/>
            <person name="Ross M."/>
            <person name="Santibanez J."/>
            <person name="Aqrawi P."/>
            <person name="Gross S."/>
            <person name="Joshi V."/>
            <person name="Fowler G."/>
            <person name="Nazareth L."/>
            <person name="Reid J."/>
            <person name="Worley K."/>
            <person name="Petrosino J."/>
            <person name="Highlander S."/>
            <person name="Gibbs R."/>
        </authorList>
    </citation>
    <scope>NUCLEOTIDE SEQUENCE [LARGE SCALE GENOMIC DNA]</scope>
    <source>
        <strain evidence="9">DSM 16973</strain>
    </source>
</reference>
<evidence type="ECO:0000256" key="3">
    <source>
        <dbReference type="ARBA" id="ARBA00022729"/>
    </source>
</evidence>
<dbReference type="Gene3D" id="3.90.70.50">
    <property type="entry name" value="Peptidase C10, streptopain"/>
    <property type="match status" value="1"/>
</dbReference>
<dbReference type="AlphaFoldDB" id="E0NSE4"/>
<dbReference type="InterPro" id="IPR025896">
    <property type="entry name" value="Spi_Prtas-inh"/>
</dbReference>
<dbReference type="Pfam" id="PF13734">
    <property type="entry name" value="Inhibitor_I69"/>
    <property type="match status" value="1"/>
</dbReference>
<sequence>MKRILPLLLLLLLLINPAFARKVKQAEAQQIAAAFLQSTRQGDVKTRFQAMPPKFKAATTTSDEYAPFYVYNVEGDKGFVIVSGDDAVANIFGYADKGSFDLENAPANVVAMMKLYAHLVDVAGDGAKVNGRQSAMSKGTPVIAPLLGSIEWNQNAPYNSKCPTYQNKQGQTVNYYVGCVATAMAQIMRFYSYPTKGKGTKSYISNVGKLEADFGNTTYAWDRMPARMYPDNANTAQNNAVGTLCFHLGVSVDMSYEEDGSGAYSQMVTGALIKYFDYDKGAAFKQRNNFSSAEWMKMIKDELNAHRPIYYSASNEDGGGGHAFVCDGYDTNDYLHINWGWGGQSNGYFMVNALNPDELGIGANGGGYNIGQEMVIGIQPPTGTQKEKEWPIYGASSLGTYSYGGSYTITTYFANHDSEPFRGTAAAVLVKDDNVVKVLQTKSLNISGADPTTNYVVGGEYVTMSSISKNVTEVPDGDYRLCFAFKENGVSNWTILRFSKTMNSFMDAKVESGVMTATLHKPVPDAELMEKITTLGDMHAKGSGHFVLKLKNNSPDFYLQRIALRFTMTDGSNRSFVLNEPTKVKHLVYDKAEKTVELIADLPLTMKPGKYEVTAFEEKYANHPFKDAPDGKTILEVKEEATHPIIRQAAQYYWLNYNTYTQDIKQGDYLYGVQSVRNYGTTGRTKVLTKLVKTNDESKNYNIFIFEKYLGRQELVEKAFAKKLCVDPGEYRMETYYLVDNKWEKAERDVEDCIIDVQPNPDLALSCESFELPAQMEKGKTASGKVTVKALKDVQRSFVIYLQNDLTNEGEVIFSKAVLTLSAGETATFNFNYTPTIDNGEYLLYMNTKINAKMSEPAGNYDNYYKVVTIGNTTGIETTVNHAADVDITFSPDGRTLTIKTSNDSNNVNGIEIFSLDGQRVMTSKAIAETMSLPLANGTYILRVTTNKGVATRKFMIR</sequence>
<evidence type="ECO:0000259" key="8">
    <source>
        <dbReference type="Pfam" id="PF13734"/>
    </source>
</evidence>
<organism evidence="9 10">
    <name type="scientific">Hoylesella marshii DSM 16973 = JCM 13450</name>
    <dbReference type="NCBI Taxonomy" id="862515"/>
    <lineage>
        <taxon>Bacteria</taxon>
        <taxon>Pseudomonadati</taxon>
        <taxon>Bacteroidota</taxon>
        <taxon>Bacteroidia</taxon>
        <taxon>Bacteroidales</taxon>
        <taxon>Prevotellaceae</taxon>
        <taxon>Hoylesella</taxon>
    </lineage>
</organism>
<dbReference type="InterPro" id="IPR038765">
    <property type="entry name" value="Papain-like_cys_pep_sf"/>
</dbReference>
<evidence type="ECO:0000256" key="4">
    <source>
        <dbReference type="ARBA" id="ARBA00022801"/>
    </source>
</evidence>
<dbReference type="GO" id="GO:0008234">
    <property type="term" value="F:cysteine-type peptidase activity"/>
    <property type="evidence" value="ECO:0007669"/>
    <property type="project" value="UniProtKB-KW"/>
</dbReference>
<feature type="active site" description="Nucleophile" evidence="6">
    <location>
        <position position="179"/>
    </location>
</feature>
<dbReference type="InterPro" id="IPR000200">
    <property type="entry name" value="Peptidase_C10"/>
</dbReference>
<dbReference type="PRINTS" id="PR00797">
    <property type="entry name" value="STREPTOPAIN"/>
</dbReference>
<keyword evidence="10" id="KW-1185">Reference proteome</keyword>
<comment type="similarity">
    <text evidence="1">Belongs to the peptidase C10 family.</text>
</comment>
<comment type="caution">
    <text evidence="9">The sequence shown here is derived from an EMBL/GenBank/DDBJ whole genome shotgun (WGS) entry which is preliminary data.</text>
</comment>
<evidence type="ECO:0000256" key="5">
    <source>
        <dbReference type="ARBA" id="ARBA00022807"/>
    </source>
</evidence>
<dbReference type="Proteomes" id="UP000004394">
    <property type="component" value="Unassembled WGS sequence"/>
</dbReference>
<dbReference type="GO" id="GO:0006508">
    <property type="term" value="P:proteolysis"/>
    <property type="evidence" value="ECO:0007669"/>
    <property type="project" value="UniProtKB-KW"/>
</dbReference>
<evidence type="ECO:0000256" key="6">
    <source>
        <dbReference type="PIRSR" id="PIRSR600200-1"/>
    </source>
</evidence>